<dbReference type="AlphaFoldDB" id="A0A151T7N7"/>
<protein>
    <submittedName>
        <fullName evidence="1">Retrovirus-related Pol polyprotein from transposon TNT 1-94</fullName>
    </submittedName>
</protein>
<keyword evidence="2" id="KW-1185">Reference proteome</keyword>
<dbReference type="InterPro" id="IPR039537">
    <property type="entry name" value="Retrotran_Ty1/copia-like"/>
</dbReference>
<sequence>MNEKGIKILVSKGKIPKLKEIEVDLCDPCVFRKQKRVTFAKSGRMPKIEKLELVLIDVYGPTSVSSLGGSRYYVTFINDSTRMVWVYFLKQK</sequence>
<reference evidence="1 2" key="1">
    <citation type="journal article" date="2012" name="Nat. Biotechnol.">
        <title>Draft genome sequence of pigeonpea (Cajanus cajan), an orphan legume crop of resource-poor farmers.</title>
        <authorList>
            <person name="Varshney R.K."/>
            <person name="Chen W."/>
            <person name="Li Y."/>
            <person name="Bharti A.K."/>
            <person name="Saxena R.K."/>
            <person name="Schlueter J.A."/>
            <person name="Donoghue M.T."/>
            <person name="Azam S."/>
            <person name="Fan G."/>
            <person name="Whaley A.M."/>
            <person name="Farmer A.D."/>
            <person name="Sheridan J."/>
            <person name="Iwata A."/>
            <person name="Tuteja R."/>
            <person name="Penmetsa R.V."/>
            <person name="Wu W."/>
            <person name="Upadhyaya H.D."/>
            <person name="Yang S.P."/>
            <person name="Shah T."/>
            <person name="Saxena K.B."/>
            <person name="Michael T."/>
            <person name="McCombie W.R."/>
            <person name="Yang B."/>
            <person name="Zhang G."/>
            <person name="Yang H."/>
            <person name="Wang J."/>
            <person name="Spillane C."/>
            <person name="Cook D.R."/>
            <person name="May G.D."/>
            <person name="Xu X."/>
            <person name="Jackson S.A."/>
        </authorList>
    </citation>
    <scope>NUCLEOTIDE SEQUENCE [LARGE SCALE GENOMIC DNA]</scope>
    <source>
        <strain evidence="2">cv. Asha</strain>
    </source>
</reference>
<organism evidence="1 2">
    <name type="scientific">Cajanus cajan</name>
    <name type="common">Pigeon pea</name>
    <name type="synonym">Cajanus indicus</name>
    <dbReference type="NCBI Taxonomy" id="3821"/>
    <lineage>
        <taxon>Eukaryota</taxon>
        <taxon>Viridiplantae</taxon>
        <taxon>Streptophyta</taxon>
        <taxon>Embryophyta</taxon>
        <taxon>Tracheophyta</taxon>
        <taxon>Spermatophyta</taxon>
        <taxon>Magnoliopsida</taxon>
        <taxon>eudicotyledons</taxon>
        <taxon>Gunneridae</taxon>
        <taxon>Pentapetalae</taxon>
        <taxon>rosids</taxon>
        <taxon>fabids</taxon>
        <taxon>Fabales</taxon>
        <taxon>Fabaceae</taxon>
        <taxon>Papilionoideae</taxon>
        <taxon>50 kb inversion clade</taxon>
        <taxon>NPAAA clade</taxon>
        <taxon>indigoferoid/millettioid clade</taxon>
        <taxon>Phaseoleae</taxon>
        <taxon>Cajanus</taxon>
    </lineage>
</organism>
<dbReference type="PANTHER" id="PTHR42648:SF28">
    <property type="entry name" value="TRANSPOSON-ENCODED PROTEIN WITH RIBONUCLEASE H-LIKE AND RETROVIRUS ZINC FINGER-LIKE DOMAINS"/>
    <property type="match status" value="1"/>
</dbReference>
<dbReference type="EMBL" id="CM003610">
    <property type="protein sequence ID" value="KYP63069.1"/>
    <property type="molecule type" value="Genomic_DNA"/>
</dbReference>
<dbReference type="Gramene" id="C.cajan_17125.t">
    <property type="protein sequence ID" value="C.cajan_17125.t.cds1"/>
    <property type="gene ID" value="C.cajan_17125"/>
</dbReference>
<dbReference type="InterPro" id="IPR036397">
    <property type="entry name" value="RNaseH_sf"/>
</dbReference>
<name>A0A151T7N7_CAJCA</name>
<dbReference type="PANTHER" id="PTHR42648">
    <property type="entry name" value="TRANSPOSASE, PUTATIVE-RELATED"/>
    <property type="match status" value="1"/>
</dbReference>
<dbReference type="GO" id="GO:0003676">
    <property type="term" value="F:nucleic acid binding"/>
    <property type="evidence" value="ECO:0007669"/>
    <property type="project" value="InterPro"/>
</dbReference>
<dbReference type="Gene3D" id="3.30.420.10">
    <property type="entry name" value="Ribonuclease H-like superfamily/Ribonuclease H"/>
    <property type="match status" value="1"/>
</dbReference>
<evidence type="ECO:0000313" key="1">
    <source>
        <dbReference type="EMBL" id="KYP63069.1"/>
    </source>
</evidence>
<accession>A0A151T7N7</accession>
<gene>
    <name evidence="1" type="ORF">KK1_017634</name>
</gene>
<dbReference type="Proteomes" id="UP000075243">
    <property type="component" value="Chromosome 8"/>
</dbReference>
<dbReference type="STRING" id="3821.A0A151T7N7"/>
<evidence type="ECO:0000313" key="2">
    <source>
        <dbReference type="Proteomes" id="UP000075243"/>
    </source>
</evidence>
<proteinExistence type="predicted"/>